<evidence type="ECO:0000256" key="4">
    <source>
        <dbReference type="PROSITE-ProRule" id="PRU00335"/>
    </source>
</evidence>
<dbReference type="InterPro" id="IPR011075">
    <property type="entry name" value="TetR_C"/>
</dbReference>
<evidence type="ECO:0000259" key="5">
    <source>
        <dbReference type="PROSITE" id="PS50977"/>
    </source>
</evidence>
<keyword evidence="9" id="KW-1185">Reference proteome</keyword>
<dbReference type="GO" id="GO:0003677">
    <property type="term" value="F:DNA binding"/>
    <property type="evidence" value="ECO:0007669"/>
    <property type="project" value="UniProtKB-UniRule"/>
</dbReference>
<dbReference type="SUPFAM" id="SSF46689">
    <property type="entry name" value="Homeodomain-like"/>
    <property type="match status" value="1"/>
</dbReference>
<dbReference type="InterPro" id="IPR009057">
    <property type="entry name" value="Homeodomain-like_sf"/>
</dbReference>
<sequence length="195" mass="21588">MSTERSQKANDIIFFTRQLLTTGGYRSFSFADLSEKVNIRKASIHHHFSSKAELVRVVVSEYRQEARAGMQALSHQLNNPVAELQAYADYWAKCIQDGSAPFCICAMLAAELPTLPPEVASEVTGHFADLSGWLTELLQRGEREKCFTVRSTHASEAGQLMATVHGAMLAARAFNDAKVFQQIVQPVIDNILVSD</sequence>
<dbReference type="KEGG" id="eec:EcWSU1_01133"/>
<feature type="DNA-binding region" description="H-T-H motif" evidence="4">
    <location>
        <begin position="29"/>
        <end position="48"/>
    </location>
</feature>
<feature type="domain" description="HTH tetR-type" evidence="5">
    <location>
        <begin position="6"/>
        <end position="66"/>
    </location>
</feature>
<dbReference type="Pfam" id="PF16925">
    <property type="entry name" value="TetR_C_13"/>
    <property type="match status" value="1"/>
</dbReference>
<dbReference type="AlphaFoldDB" id="G8LDI5"/>
<dbReference type="InterPro" id="IPR036271">
    <property type="entry name" value="Tet_transcr_reg_TetR-rel_C_sf"/>
</dbReference>
<evidence type="ECO:0000313" key="9">
    <source>
        <dbReference type="Proteomes" id="UP001210538"/>
    </source>
</evidence>
<dbReference type="Gene3D" id="1.10.357.10">
    <property type="entry name" value="Tetracycline Repressor, domain 2"/>
    <property type="match status" value="1"/>
</dbReference>
<dbReference type="Proteomes" id="UP001210538">
    <property type="component" value="Chromosome"/>
</dbReference>
<dbReference type="InterPro" id="IPR001647">
    <property type="entry name" value="HTH_TetR"/>
</dbReference>
<keyword evidence="2 4" id="KW-0238">DNA-binding</keyword>
<proteinExistence type="predicted"/>
<dbReference type="HOGENOM" id="CLU_069356_28_4_6"/>
<gene>
    <name evidence="6" type="ORF">EcWSU1_01133</name>
    <name evidence="7" type="ORF">PHA72_06315</name>
</gene>
<dbReference type="SUPFAM" id="SSF48498">
    <property type="entry name" value="Tetracyclin repressor-like, C-terminal domain"/>
    <property type="match status" value="1"/>
</dbReference>
<keyword evidence="1" id="KW-0805">Transcription regulation</keyword>
<evidence type="ECO:0000256" key="2">
    <source>
        <dbReference type="ARBA" id="ARBA00023125"/>
    </source>
</evidence>
<dbReference type="Pfam" id="PF00440">
    <property type="entry name" value="TetR_N"/>
    <property type="match status" value="1"/>
</dbReference>
<dbReference type="eggNOG" id="COG1309">
    <property type="taxonomic scope" value="Bacteria"/>
</dbReference>
<dbReference type="PANTHER" id="PTHR47506:SF1">
    <property type="entry name" value="HTH-TYPE TRANSCRIPTIONAL REGULATOR YJDC"/>
    <property type="match status" value="1"/>
</dbReference>
<evidence type="ECO:0000313" key="7">
    <source>
        <dbReference type="EMBL" id="WCE14494.1"/>
    </source>
</evidence>
<dbReference type="PRINTS" id="PR00455">
    <property type="entry name" value="HTHTETR"/>
</dbReference>
<reference evidence="7 9" key="2">
    <citation type="submission" date="2023-01" db="EMBL/GenBank/DDBJ databases">
        <title>Genome sequence resource and annotation of Enterobacter ludwigii, an economically important pathogen of seedling wilt with strawberry.</title>
        <authorList>
            <person name="Xie Y."/>
        </authorList>
    </citation>
    <scope>NUCLEOTIDE SEQUENCE [LARGE SCALE GENOMIC DNA]</scope>
    <source>
        <strain evidence="7 9">CM-TZ4</strain>
    </source>
</reference>
<organism evidence="6 8">
    <name type="scientific">Enterobacter ludwigii</name>
    <dbReference type="NCBI Taxonomy" id="299767"/>
    <lineage>
        <taxon>Bacteria</taxon>
        <taxon>Pseudomonadati</taxon>
        <taxon>Pseudomonadota</taxon>
        <taxon>Gammaproteobacteria</taxon>
        <taxon>Enterobacterales</taxon>
        <taxon>Enterobacteriaceae</taxon>
        <taxon>Enterobacter</taxon>
        <taxon>Enterobacter cloacae complex</taxon>
    </lineage>
</organism>
<dbReference type="PROSITE" id="PS50977">
    <property type="entry name" value="HTH_TETR_2"/>
    <property type="match status" value="1"/>
</dbReference>
<evidence type="ECO:0000313" key="6">
    <source>
        <dbReference type="EMBL" id="AEW72572.1"/>
    </source>
</evidence>
<keyword evidence="3" id="KW-0804">Transcription</keyword>
<name>G8LDI5_9ENTR</name>
<reference evidence="6 8" key="1">
    <citation type="journal article" date="2011" name="Stand. Genomic Sci.">
        <title>Complete genome of the onion pathogen Enterobacter cloacae EcWSU1.</title>
        <authorList>
            <person name="Humann J.L."/>
            <person name="Wildung M."/>
            <person name="Cheng C.H."/>
            <person name="Lee T."/>
            <person name="Stewart J.E."/>
            <person name="Drew J.C."/>
            <person name="Triplett E.W."/>
            <person name="Main D."/>
            <person name="Schroeder B.K."/>
        </authorList>
    </citation>
    <scope>NUCLEOTIDE SEQUENCE [LARGE SCALE GENOMIC DNA]</scope>
    <source>
        <strain evidence="6 8">EcWSU1</strain>
    </source>
</reference>
<evidence type="ECO:0000256" key="3">
    <source>
        <dbReference type="ARBA" id="ARBA00023163"/>
    </source>
</evidence>
<dbReference type="PANTHER" id="PTHR47506">
    <property type="entry name" value="TRANSCRIPTIONAL REGULATORY PROTEIN"/>
    <property type="match status" value="1"/>
</dbReference>
<evidence type="ECO:0000313" key="8">
    <source>
        <dbReference type="Proteomes" id="UP000007838"/>
    </source>
</evidence>
<protein>
    <submittedName>
        <fullName evidence="6">TetR Family Transcriptional Regulator</fullName>
    </submittedName>
    <submittedName>
        <fullName evidence="7">TetR/AcrR family transcriptional regulator</fullName>
    </submittedName>
</protein>
<dbReference type="EMBL" id="CP116347">
    <property type="protein sequence ID" value="WCE14494.1"/>
    <property type="molecule type" value="Genomic_DNA"/>
</dbReference>
<dbReference type="RefSeq" id="WP_014169035.1">
    <property type="nucleotide sequence ID" value="NC_016514.1"/>
</dbReference>
<evidence type="ECO:0000256" key="1">
    <source>
        <dbReference type="ARBA" id="ARBA00023015"/>
    </source>
</evidence>
<accession>G8LDI5</accession>
<dbReference type="Proteomes" id="UP000007838">
    <property type="component" value="Chromosome"/>
</dbReference>
<dbReference type="EMBL" id="CP002886">
    <property type="protein sequence ID" value="AEW72572.1"/>
    <property type="molecule type" value="Genomic_DNA"/>
</dbReference>